<feature type="signal peptide" evidence="1">
    <location>
        <begin position="1"/>
        <end position="20"/>
    </location>
</feature>
<dbReference type="Proteomes" id="UP001065322">
    <property type="component" value="Chromosome"/>
</dbReference>
<evidence type="ECO:0000313" key="2">
    <source>
        <dbReference type="EMBL" id="UXD85973.1"/>
    </source>
</evidence>
<feature type="chain" id="PRO_5045504441" description="Tetratricopeptide repeat protein" evidence="1">
    <location>
        <begin position="21"/>
        <end position="574"/>
    </location>
</feature>
<organism evidence="2 3">
    <name type="scientific">Thalassolituus hydrocarboniclasticus</name>
    <dbReference type="NCBI Taxonomy" id="2742796"/>
    <lineage>
        <taxon>Bacteria</taxon>
        <taxon>Pseudomonadati</taxon>
        <taxon>Pseudomonadota</taxon>
        <taxon>Gammaproteobacteria</taxon>
        <taxon>Oceanospirillales</taxon>
        <taxon>Oceanospirillaceae</taxon>
        <taxon>Thalassolituus</taxon>
    </lineage>
</organism>
<dbReference type="EMBL" id="CP054475">
    <property type="protein sequence ID" value="UXD85973.1"/>
    <property type="molecule type" value="Genomic_DNA"/>
</dbReference>
<evidence type="ECO:0000256" key="1">
    <source>
        <dbReference type="SAM" id="SignalP"/>
    </source>
</evidence>
<keyword evidence="3" id="KW-1185">Reference proteome</keyword>
<reference evidence="3" key="1">
    <citation type="submission" date="2020-06" db="EMBL/GenBank/DDBJ databases">
        <title>Thalassolituus marinus alknpb1M-1, a hydrocarbon-degrading bacterium isolated from the deep-sea overlying water using an in-situ strategy from the South China Sea basin.</title>
        <authorList>
            <person name="Dong C."/>
            <person name="Chen Y."/>
            <person name="Shao Z."/>
        </authorList>
    </citation>
    <scope>NUCLEOTIDE SEQUENCE [LARGE SCALE GENOMIC DNA]</scope>
    <source>
        <strain evidence="3">alknpb1M-1</strain>
    </source>
</reference>
<sequence>MKPGQTLRSMFLLLPAILLAGCATYGAGINGAIQDVQKGDYAASEAKLQKALNPTGNDRLLYNMELAVVKHLQGDFAASNVLLDKAERIAEDLETTSITGSMVTLMSNPRQGPYGGADFEKVFINYYKALNYFGLAQLAADRNGYYDALEGARIESRRLIIRLNDLNSRKGTYAEQNDKEQQTFTQLLKIFEKLQGNLVDMDRLEYRDDAMAHYLTGISFEMNGEYDDARISYQKAAKSYEGGFSKQFRLDAEMTEQAWFDTIRMMQKAGGYKTESRALAKKKLSKARQAELKNWTADKAQIIVLEHKGLAPHRKEMSLELSVNPALQALEIRPYFFGNDKAQLAWFYVLYADKNIFDAVANYLDAAEVGYWFNSFTKTVPIGPLWNTAQDMGLLSAIGESMRITVPYYSPVKPMGESTLSVDGERSLMLKSSNPALMAVQEQMVNSSTDIQLALARSSLKALTAQSVASASGGGSLGGILSMAGKLTAQLTDAAETRNWLLLPGDIRIRRVAVEPGEHTLALDSTLSAGQRHSAQTQVNLQAGDIHLWRVRSLPPLAGAAKESEVKQLIKVAE</sequence>
<dbReference type="PROSITE" id="PS51257">
    <property type="entry name" value="PROKAR_LIPOPROTEIN"/>
    <property type="match status" value="1"/>
</dbReference>
<dbReference type="InterPro" id="IPR011990">
    <property type="entry name" value="TPR-like_helical_dom_sf"/>
</dbReference>
<evidence type="ECO:0008006" key="4">
    <source>
        <dbReference type="Google" id="ProtNLM"/>
    </source>
</evidence>
<dbReference type="Gene3D" id="1.25.40.10">
    <property type="entry name" value="Tetratricopeptide repeat domain"/>
    <property type="match status" value="1"/>
</dbReference>
<evidence type="ECO:0000313" key="3">
    <source>
        <dbReference type="Proteomes" id="UP001065322"/>
    </source>
</evidence>
<dbReference type="RefSeq" id="WP_260997971.1">
    <property type="nucleotide sequence ID" value="NZ_CP054475.1"/>
</dbReference>
<keyword evidence="1" id="KW-0732">Signal</keyword>
<accession>A0ABY6A754</accession>
<gene>
    <name evidence="2" type="ORF">HUF19_00245</name>
</gene>
<protein>
    <recommendedName>
        <fullName evidence="4">Tetratricopeptide repeat protein</fullName>
    </recommendedName>
</protein>
<dbReference type="SUPFAM" id="SSF81901">
    <property type="entry name" value="HCP-like"/>
    <property type="match status" value="1"/>
</dbReference>
<proteinExistence type="predicted"/>
<name>A0ABY6A754_9GAMM</name>